<evidence type="ECO:0000313" key="3">
    <source>
        <dbReference type="Proteomes" id="UP000193467"/>
    </source>
</evidence>
<evidence type="ECO:0000313" key="2">
    <source>
        <dbReference type="EMBL" id="ORY92935.1"/>
    </source>
</evidence>
<proteinExistence type="predicted"/>
<dbReference type="AlphaFoldDB" id="A0A1Y2G4R8"/>
<evidence type="ECO:0000256" key="1">
    <source>
        <dbReference type="SAM" id="MobiDB-lite"/>
    </source>
</evidence>
<accession>A0A1Y2G4R8</accession>
<dbReference type="EMBL" id="MCGR01000001">
    <property type="protein sequence ID" value="ORY92935.1"/>
    <property type="molecule type" value="Genomic_DNA"/>
</dbReference>
<organism evidence="2 3">
    <name type="scientific">Leucosporidium creatinivorum</name>
    <dbReference type="NCBI Taxonomy" id="106004"/>
    <lineage>
        <taxon>Eukaryota</taxon>
        <taxon>Fungi</taxon>
        <taxon>Dikarya</taxon>
        <taxon>Basidiomycota</taxon>
        <taxon>Pucciniomycotina</taxon>
        <taxon>Microbotryomycetes</taxon>
        <taxon>Leucosporidiales</taxon>
        <taxon>Leucosporidium</taxon>
    </lineage>
</organism>
<reference evidence="2 3" key="1">
    <citation type="submission" date="2016-07" db="EMBL/GenBank/DDBJ databases">
        <title>Pervasive Adenine N6-methylation of Active Genes in Fungi.</title>
        <authorList>
            <consortium name="DOE Joint Genome Institute"/>
            <person name="Mondo S.J."/>
            <person name="Dannebaum R.O."/>
            <person name="Kuo R.C."/>
            <person name="Labutti K."/>
            <person name="Haridas S."/>
            <person name="Kuo A."/>
            <person name="Salamov A."/>
            <person name="Ahrendt S.R."/>
            <person name="Lipzen A."/>
            <person name="Sullivan W."/>
            <person name="Andreopoulos W.B."/>
            <person name="Clum A."/>
            <person name="Lindquist E."/>
            <person name="Daum C."/>
            <person name="Ramamoorthy G.K."/>
            <person name="Gryganskyi A."/>
            <person name="Culley D."/>
            <person name="Magnuson J.K."/>
            <person name="James T.Y."/>
            <person name="O'Malley M.A."/>
            <person name="Stajich J.E."/>
            <person name="Spatafora J.W."/>
            <person name="Visel A."/>
            <person name="Grigoriev I.V."/>
        </authorList>
    </citation>
    <scope>NUCLEOTIDE SEQUENCE [LARGE SCALE GENOMIC DNA]</scope>
    <source>
        <strain evidence="2 3">62-1032</strain>
    </source>
</reference>
<protein>
    <submittedName>
        <fullName evidence="2">Uncharacterized protein</fullName>
    </submittedName>
</protein>
<feature type="compositionally biased region" description="Pro residues" evidence="1">
    <location>
        <begin position="192"/>
        <end position="206"/>
    </location>
</feature>
<sequence>MSWLFLDRRVTVYYTSDPSVTASDLVSGPFLPAAAPPPLDAVFCCSFYALRLHAYLYCLPSSPPHILRCRPHQDWATRGWQLTQQESEPHLAVADQVQQLRTGVQGVLASYLSGFDGRTEESKVQQARHKMPAKGDAKGWDDWHATQATWVLLQAFDSYIDTWRPVFEYVRSPQRAHQPSETANAVSVRTPSPKPKPPPYPSPPDEPVCTTHSSYNPNPSSPTQPRIRKRRPS</sequence>
<comment type="caution">
    <text evidence="2">The sequence shown here is derived from an EMBL/GenBank/DDBJ whole genome shotgun (WGS) entry which is preliminary data.</text>
</comment>
<gene>
    <name evidence="2" type="ORF">BCR35DRAFT_11970</name>
</gene>
<keyword evidence="3" id="KW-1185">Reference proteome</keyword>
<dbReference type="Proteomes" id="UP000193467">
    <property type="component" value="Unassembled WGS sequence"/>
</dbReference>
<feature type="compositionally biased region" description="Polar residues" evidence="1">
    <location>
        <begin position="210"/>
        <end position="224"/>
    </location>
</feature>
<feature type="region of interest" description="Disordered" evidence="1">
    <location>
        <begin position="172"/>
        <end position="233"/>
    </location>
</feature>
<feature type="compositionally biased region" description="Polar residues" evidence="1">
    <location>
        <begin position="175"/>
        <end position="190"/>
    </location>
</feature>
<dbReference type="InParanoid" id="A0A1Y2G4R8"/>
<name>A0A1Y2G4R8_9BASI</name>